<dbReference type="Proteomes" id="UP000324800">
    <property type="component" value="Unassembled WGS sequence"/>
</dbReference>
<sequence>MARQSHKQPQQQQSQQQAEQQTDQQTEQQQVDNIEWSLIGWDYDGDSSLGGGYESVRWRPPEYQGLSSNWDQYIMNKQQTNKYQENQKQTESDQNENSNTLSSQSHLSDGISNELSVVFSLGIILWEIVTSEIPFGEVDSFNASNR</sequence>
<feature type="region of interest" description="Disordered" evidence="1">
    <location>
        <begin position="1"/>
        <end position="31"/>
    </location>
</feature>
<dbReference type="OrthoDB" id="2353542at2759"/>
<feature type="non-terminal residue" evidence="2">
    <location>
        <position position="146"/>
    </location>
</feature>
<evidence type="ECO:0008006" key="4">
    <source>
        <dbReference type="Google" id="ProtNLM"/>
    </source>
</evidence>
<dbReference type="EMBL" id="SNRW01018578">
    <property type="protein sequence ID" value="KAA6367201.1"/>
    <property type="molecule type" value="Genomic_DNA"/>
</dbReference>
<protein>
    <recommendedName>
        <fullName evidence="4">Protein kinase domain-containing protein</fullName>
    </recommendedName>
</protein>
<evidence type="ECO:0000313" key="3">
    <source>
        <dbReference type="Proteomes" id="UP000324800"/>
    </source>
</evidence>
<comment type="caution">
    <text evidence="2">The sequence shown here is derived from an EMBL/GenBank/DDBJ whole genome shotgun (WGS) entry which is preliminary data.</text>
</comment>
<feature type="compositionally biased region" description="Polar residues" evidence="1">
    <location>
        <begin position="95"/>
        <end position="107"/>
    </location>
</feature>
<proteinExistence type="predicted"/>
<evidence type="ECO:0000313" key="2">
    <source>
        <dbReference type="EMBL" id="KAA6367201.1"/>
    </source>
</evidence>
<gene>
    <name evidence="2" type="ORF">EZS28_037272</name>
</gene>
<accession>A0A5J4UBA7</accession>
<feature type="compositionally biased region" description="Low complexity" evidence="1">
    <location>
        <begin position="7"/>
        <end position="30"/>
    </location>
</feature>
<feature type="compositionally biased region" description="Polar residues" evidence="1">
    <location>
        <begin position="76"/>
        <end position="89"/>
    </location>
</feature>
<organism evidence="2 3">
    <name type="scientific">Streblomastix strix</name>
    <dbReference type="NCBI Taxonomy" id="222440"/>
    <lineage>
        <taxon>Eukaryota</taxon>
        <taxon>Metamonada</taxon>
        <taxon>Preaxostyla</taxon>
        <taxon>Oxymonadida</taxon>
        <taxon>Streblomastigidae</taxon>
        <taxon>Streblomastix</taxon>
    </lineage>
</organism>
<name>A0A5J4UBA7_9EUKA</name>
<evidence type="ECO:0000256" key="1">
    <source>
        <dbReference type="SAM" id="MobiDB-lite"/>
    </source>
</evidence>
<reference evidence="2 3" key="1">
    <citation type="submission" date="2019-03" db="EMBL/GenBank/DDBJ databases">
        <title>Single cell metagenomics reveals metabolic interactions within the superorganism composed of flagellate Streblomastix strix and complex community of Bacteroidetes bacteria on its surface.</title>
        <authorList>
            <person name="Treitli S.C."/>
            <person name="Kolisko M."/>
            <person name="Husnik F."/>
            <person name="Keeling P."/>
            <person name="Hampl V."/>
        </authorList>
    </citation>
    <scope>NUCLEOTIDE SEQUENCE [LARGE SCALE GENOMIC DNA]</scope>
    <source>
        <strain evidence="2">ST1C</strain>
    </source>
</reference>
<dbReference type="AlphaFoldDB" id="A0A5J4UBA7"/>
<feature type="region of interest" description="Disordered" evidence="1">
    <location>
        <begin position="76"/>
        <end position="107"/>
    </location>
</feature>